<name>Q6ILQ8_DROME</name>
<feature type="region of interest" description="Disordered" evidence="1">
    <location>
        <begin position="40"/>
        <end position="62"/>
    </location>
</feature>
<proteinExistence type="predicted"/>
<dbReference type="AlphaFoldDB" id="Q6ILQ8"/>
<feature type="region of interest" description="Disordered" evidence="1">
    <location>
        <begin position="111"/>
        <end position="133"/>
    </location>
</feature>
<evidence type="ECO:0000256" key="1">
    <source>
        <dbReference type="SAM" id="MobiDB-lite"/>
    </source>
</evidence>
<dbReference type="EMBL" id="BK001958">
    <property type="protein sequence ID" value="DAA02803.1"/>
    <property type="molecule type" value="Genomic_DNA"/>
</dbReference>
<accession>Q6ILQ8</accession>
<feature type="compositionally biased region" description="Polar residues" evidence="1">
    <location>
        <begin position="124"/>
        <end position="133"/>
    </location>
</feature>
<protein>
    <submittedName>
        <fullName evidence="2">HDC08751</fullName>
    </submittedName>
</protein>
<sequence>MKKQFVLQRASSAHLVSLGATLIEFIRRIFDCQRCHGQRTSGQRTEWSTSRHRTESQRQWSSRGAGFVITQNMAAHGNCSLLVTTALSGWRGQWMDGEPLRGRSYAFGQEPPKAVAVVEPEPESLNQKQKQIP</sequence>
<evidence type="ECO:0000313" key="2">
    <source>
        <dbReference type="EMBL" id="DAA02803.1"/>
    </source>
</evidence>
<reference evidence="2" key="1">
    <citation type="journal article" date="2003" name="Genome Biol.">
        <title>An integrated gene annotation and transcriptional profiling approach towards the full gene content of the Drosophila genome.</title>
        <authorList>
            <person name="Hild M."/>
            <person name="Beckmann B."/>
            <person name="Haas S.A."/>
            <person name="Koch B."/>
            <person name="Solovyev V."/>
            <person name="Busold C."/>
            <person name="Fellenberg K."/>
            <person name="Boutros M."/>
            <person name="Vingron M."/>
            <person name="Sauer F."/>
            <person name="Hoheisel J.D."/>
            <person name="Paro R."/>
        </authorList>
    </citation>
    <scope>NUCLEOTIDE SEQUENCE</scope>
</reference>
<gene>
    <name evidence="2" type="ORF">HDC08751</name>
</gene>
<organism evidence="2">
    <name type="scientific">Drosophila melanogaster</name>
    <name type="common">Fruit fly</name>
    <dbReference type="NCBI Taxonomy" id="7227"/>
    <lineage>
        <taxon>Eukaryota</taxon>
        <taxon>Metazoa</taxon>
        <taxon>Ecdysozoa</taxon>
        <taxon>Arthropoda</taxon>
        <taxon>Hexapoda</taxon>
        <taxon>Insecta</taxon>
        <taxon>Pterygota</taxon>
        <taxon>Neoptera</taxon>
        <taxon>Endopterygota</taxon>
        <taxon>Diptera</taxon>
        <taxon>Brachycera</taxon>
        <taxon>Muscomorpha</taxon>
        <taxon>Ephydroidea</taxon>
        <taxon>Drosophilidae</taxon>
        <taxon>Drosophila</taxon>
        <taxon>Sophophora</taxon>
    </lineage>
</organism>